<reference evidence="3" key="2">
    <citation type="submission" date="2009-11" db="EMBL/GenBank/DDBJ databases">
        <title>The Genome Sequence of Allomyces macrogynus strain ATCC 38327.</title>
        <authorList>
            <consortium name="The Broad Institute Genome Sequencing Platform"/>
            <person name="Russ C."/>
            <person name="Cuomo C."/>
            <person name="Shea T."/>
            <person name="Young S.K."/>
            <person name="Zeng Q."/>
            <person name="Koehrsen M."/>
            <person name="Haas B."/>
            <person name="Borodovsky M."/>
            <person name="Guigo R."/>
            <person name="Alvarado L."/>
            <person name="Berlin A."/>
            <person name="Borenstein D."/>
            <person name="Chen Z."/>
            <person name="Engels R."/>
            <person name="Freedman E."/>
            <person name="Gellesch M."/>
            <person name="Goldberg J."/>
            <person name="Griggs A."/>
            <person name="Gujja S."/>
            <person name="Heiman D."/>
            <person name="Hepburn T."/>
            <person name="Howarth C."/>
            <person name="Jen D."/>
            <person name="Larson L."/>
            <person name="Lewis B."/>
            <person name="Mehta T."/>
            <person name="Park D."/>
            <person name="Pearson M."/>
            <person name="Roberts A."/>
            <person name="Saif S."/>
            <person name="Shenoy N."/>
            <person name="Sisk P."/>
            <person name="Stolte C."/>
            <person name="Sykes S."/>
            <person name="Walk T."/>
            <person name="White J."/>
            <person name="Yandava C."/>
            <person name="Burger G."/>
            <person name="Gray M.W."/>
            <person name="Holland P.W.H."/>
            <person name="King N."/>
            <person name="Lang F.B.F."/>
            <person name="Roger A.J."/>
            <person name="Ruiz-Trillo I."/>
            <person name="Lander E."/>
            <person name="Nusbaum C."/>
        </authorList>
    </citation>
    <scope>NUCLEOTIDE SEQUENCE [LARGE SCALE GENOMIC DNA]</scope>
    <source>
        <strain evidence="3">ATCC 38327</strain>
    </source>
</reference>
<dbReference type="Proteomes" id="UP000054350">
    <property type="component" value="Unassembled WGS sequence"/>
</dbReference>
<gene>
    <name evidence="2" type="ORF">AMAG_19828</name>
</gene>
<evidence type="ECO:0000313" key="3">
    <source>
        <dbReference type="Proteomes" id="UP000054350"/>
    </source>
</evidence>
<protein>
    <submittedName>
        <fullName evidence="2">Uncharacterized protein</fullName>
    </submittedName>
</protein>
<name>A0A0L0SZT7_ALLM3</name>
<keyword evidence="3" id="KW-1185">Reference proteome</keyword>
<dbReference type="VEuPathDB" id="FungiDB:AMAG_19828"/>
<organism evidence="2 3">
    <name type="scientific">Allomyces macrogynus (strain ATCC 38327)</name>
    <name type="common">Allomyces javanicus var. macrogynus</name>
    <dbReference type="NCBI Taxonomy" id="578462"/>
    <lineage>
        <taxon>Eukaryota</taxon>
        <taxon>Fungi</taxon>
        <taxon>Fungi incertae sedis</taxon>
        <taxon>Blastocladiomycota</taxon>
        <taxon>Blastocladiomycetes</taxon>
        <taxon>Blastocladiales</taxon>
        <taxon>Blastocladiaceae</taxon>
        <taxon>Allomyces</taxon>
    </lineage>
</organism>
<proteinExistence type="predicted"/>
<evidence type="ECO:0000256" key="1">
    <source>
        <dbReference type="SAM" id="MobiDB-lite"/>
    </source>
</evidence>
<accession>A0A0L0SZT7</accession>
<feature type="region of interest" description="Disordered" evidence="1">
    <location>
        <begin position="1"/>
        <end position="21"/>
    </location>
</feature>
<evidence type="ECO:0000313" key="2">
    <source>
        <dbReference type="EMBL" id="KNE67996.1"/>
    </source>
</evidence>
<reference evidence="2 3" key="1">
    <citation type="submission" date="2009-11" db="EMBL/GenBank/DDBJ databases">
        <title>Annotation of Allomyces macrogynus ATCC 38327.</title>
        <authorList>
            <consortium name="The Broad Institute Genome Sequencing Platform"/>
            <person name="Russ C."/>
            <person name="Cuomo C."/>
            <person name="Burger G."/>
            <person name="Gray M.W."/>
            <person name="Holland P.W.H."/>
            <person name="King N."/>
            <person name="Lang F.B.F."/>
            <person name="Roger A.J."/>
            <person name="Ruiz-Trillo I."/>
            <person name="Young S.K."/>
            <person name="Zeng Q."/>
            <person name="Gargeya S."/>
            <person name="Fitzgerald M."/>
            <person name="Haas B."/>
            <person name="Abouelleil A."/>
            <person name="Alvarado L."/>
            <person name="Arachchi H.M."/>
            <person name="Berlin A."/>
            <person name="Chapman S.B."/>
            <person name="Gearin G."/>
            <person name="Goldberg J."/>
            <person name="Griggs A."/>
            <person name="Gujja S."/>
            <person name="Hansen M."/>
            <person name="Heiman D."/>
            <person name="Howarth C."/>
            <person name="Larimer J."/>
            <person name="Lui A."/>
            <person name="MacDonald P.J.P."/>
            <person name="McCowen C."/>
            <person name="Montmayeur A."/>
            <person name="Murphy C."/>
            <person name="Neiman D."/>
            <person name="Pearson M."/>
            <person name="Priest M."/>
            <person name="Roberts A."/>
            <person name="Saif S."/>
            <person name="Shea T."/>
            <person name="Sisk P."/>
            <person name="Stolte C."/>
            <person name="Sykes S."/>
            <person name="Wortman J."/>
            <person name="Nusbaum C."/>
            <person name="Birren B."/>
        </authorList>
    </citation>
    <scope>NUCLEOTIDE SEQUENCE [LARGE SCALE GENOMIC DNA]</scope>
    <source>
        <strain evidence="2 3">ATCC 38327</strain>
    </source>
</reference>
<sequence>MDQVAGQAVSHNPPKMSVQPNVTATTTPAMGPVTIGNLPTDVQHLIVYQILASSCGDVPNGFVQVHSPTASTILALRRVNREWQAAVDVVLPGWHAVHDLFVEIPLQQPTTNRTNRKGPHVWHKTVLAPLPRFESNRIHSLSLTATQRSLINIYRPDRRRPFADVERVLNMDLSRITAWSPTIAQVILNSPILWHAAAVVPALFAWSTTLTSLSLTVTPDWNQAAAGLELPFLRQLDITINRASWRRHPNLHLETLPLAQWLQSLQVNLEGVVRPEAIAQYARTLRSLIVMAIPTAESEPTKLPWRTLKCYRGSPQAFFHLMAGHLEMASLTCLELRSPTKYAPPMQVIDGKPQISLPNLTVLSADVAVVSHLSYCLVLPQLARAEINLGTPTWREAVPDLPWPSITNLILSQQLSIRHSDYPVLICGAMLDALTKLVTLTLPQTDVVWVNNISPKLSSVTHLKASAKTLSRFADYALPALERVTTTDKVPLPLCSLPAACMQTLWQVDAPVLHLYLATFLAHMPSLERLTVKGIEPFLDVLPLSEWRLTYVQGNPVWSAVPAIEFSFWLVDKLIIEVGAVADAKRMAVEIENMARWCAKGVRLDWETDWPGARTENKLVLDVHVLPAAADVVWQHIEKMVQVLLADGIDARVLGAVTSALDSAAGALSHVVS</sequence>
<dbReference type="AlphaFoldDB" id="A0A0L0SZT7"/>
<dbReference type="EMBL" id="GG745355">
    <property type="protein sequence ID" value="KNE67996.1"/>
    <property type="molecule type" value="Genomic_DNA"/>
</dbReference>